<evidence type="ECO:0000259" key="2">
    <source>
        <dbReference type="Pfam" id="PF00884"/>
    </source>
</evidence>
<dbReference type="SUPFAM" id="SSF53649">
    <property type="entry name" value="Alkaline phosphatase-like"/>
    <property type="match status" value="1"/>
</dbReference>
<dbReference type="AlphaFoldDB" id="A0A7M2X4A2"/>
<proteinExistence type="predicted"/>
<organism evidence="3 4">
    <name type="scientific">Humisphaera borealis</name>
    <dbReference type="NCBI Taxonomy" id="2807512"/>
    <lineage>
        <taxon>Bacteria</taxon>
        <taxon>Pseudomonadati</taxon>
        <taxon>Planctomycetota</taxon>
        <taxon>Phycisphaerae</taxon>
        <taxon>Tepidisphaerales</taxon>
        <taxon>Tepidisphaeraceae</taxon>
        <taxon>Humisphaera</taxon>
    </lineage>
</organism>
<evidence type="ECO:0000313" key="3">
    <source>
        <dbReference type="EMBL" id="QOV92459.1"/>
    </source>
</evidence>
<dbReference type="PANTHER" id="PTHR43751">
    <property type="entry name" value="SULFATASE"/>
    <property type="match status" value="1"/>
</dbReference>
<dbReference type="Gene3D" id="3.40.720.10">
    <property type="entry name" value="Alkaline Phosphatase, subunit A"/>
    <property type="match status" value="1"/>
</dbReference>
<dbReference type="CDD" id="cd16027">
    <property type="entry name" value="SGSH"/>
    <property type="match status" value="1"/>
</dbReference>
<feature type="region of interest" description="Disordered" evidence="1">
    <location>
        <begin position="486"/>
        <end position="517"/>
    </location>
</feature>
<feature type="domain" description="Sulfatase N-terminal" evidence="2">
    <location>
        <begin position="2"/>
        <end position="314"/>
    </location>
</feature>
<dbReference type="Proteomes" id="UP000593765">
    <property type="component" value="Chromosome"/>
</dbReference>
<dbReference type="InterPro" id="IPR052701">
    <property type="entry name" value="GAG_Ulvan_Degrading_Sulfatases"/>
</dbReference>
<sequence length="517" mass="56651">MNILFLFADDFCRYAGCYAGLDGRPTPSDIVKTPNIDRLAHDGVVFRHAFVTAPSCTPCRSSLLSGQYFFRTGRGAILNGAVWDPSIPSFPHLLRDAGYHIGETYKVWSPGTPNDAPFGGGKNAYEKAGGQFNNFSENVTSMAKQGMPIEAAKLKLLDQVKGNFGAFLADRKPNQPWLYWFGPTNTHRKWEKGSGKALWGIEPESLKGKLPQFFPDVPEVWQDVADYLGEIQAWDAAIGVILTSLEAAGDLERTIIVVSGDHGAPGFPGGKCNLYDYGTNVGLIARVPGVKGGRVVDDYINLMDLAPTFCEIGGVKPPDVMTGKSALNVLKSDQSGQIDPTRTWVVTGRERHVATARADNLPYPQRALRTPEYLYIHNFKPDRWPLGDAAGAAGDKTPAQDDLENNTYAAFADMDASPTKAFLVMNRNSPSIRWFFEYAFLPRPEEELFDLKSDPQQVKNVAADPAYAKAKQEMSARLLSILKDAKDPRVTSGNDVPFEKPPFTDGRAPAGKRNAAQ</sequence>
<evidence type="ECO:0000256" key="1">
    <source>
        <dbReference type="SAM" id="MobiDB-lite"/>
    </source>
</evidence>
<keyword evidence="4" id="KW-1185">Reference proteome</keyword>
<dbReference type="EMBL" id="CP063458">
    <property type="protein sequence ID" value="QOV92459.1"/>
    <property type="molecule type" value="Genomic_DNA"/>
</dbReference>
<name>A0A7M2X4A2_9BACT</name>
<dbReference type="Pfam" id="PF00884">
    <property type="entry name" value="Sulfatase"/>
    <property type="match status" value="1"/>
</dbReference>
<reference evidence="3 4" key="1">
    <citation type="submission" date="2020-10" db="EMBL/GenBank/DDBJ databases">
        <title>Wide distribution of Phycisphaera-like planctomycetes from WD2101 soil group in peatlands and genome analysis of the first cultivated representative.</title>
        <authorList>
            <person name="Dedysh S.N."/>
            <person name="Beletsky A.V."/>
            <person name="Ivanova A."/>
            <person name="Kulichevskaya I.S."/>
            <person name="Suzina N.E."/>
            <person name="Philippov D.A."/>
            <person name="Rakitin A.L."/>
            <person name="Mardanov A.V."/>
            <person name="Ravin N.V."/>
        </authorList>
    </citation>
    <scope>NUCLEOTIDE SEQUENCE [LARGE SCALE GENOMIC DNA]</scope>
    <source>
        <strain evidence="3 4">M1803</strain>
    </source>
</reference>
<accession>A0A7M2X4A2</accession>
<gene>
    <name evidence="3" type="ORF">IPV69_17650</name>
</gene>
<dbReference type="PANTHER" id="PTHR43751:SF1">
    <property type="entry name" value="SULFATASE ATSG-RELATED"/>
    <property type="match status" value="1"/>
</dbReference>
<dbReference type="InterPro" id="IPR000917">
    <property type="entry name" value="Sulfatase_N"/>
</dbReference>
<dbReference type="InterPro" id="IPR017850">
    <property type="entry name" value="Alkaline_phosphatase_core_sf"/>
</dbReference>
<protein>
    <submittedName>
        <fullName evidence="3">Sulfatase</fullName>
    </submittedName>
</protein>
<evidence type="ECO:0000313" key="4">
    <source>
        <dbReference type="Proteomes" id="UP000593765"/>
    </source>
</evidence>
<dbReference type="KEGG" id="hbs:IPV69_17650"/>